<organism evidence="2 3">
    <name type="scientific">Euplotes crassus</name>
    <dbReference type="NCBI Taxonomy" id="5936"/>
    <lineage>
        <taxon>Eukaryota</taxon>
        <taxon>Sar</taxon>
        <taxon>Alveolata</taxon>
        <taxon>Ciliophora</taxon>
        <taxon>Intramacronucleata</taxon>
        <taxon>Spirotrichea</taxon>
        <taxon>Hypotrichia</taxon>
        <taxon>Euplotida</taxon>
        <taxon>Euplotidae</taxon>
        <taxon>Moneuplotes</taxon>
    </lineage>
</organism>
<gene>
    <name evidence="2" type="ORF">ECRASSUSDP1_LOCUS17092</name>
</gene>
<keyword evidence="3" id="KW-1185">Reference proteome</keyword>
<evidence type="ECO:0000313" key="2">
    <source>
        <dbReference type="EMBL" id="CAI2375728.1"/>
    </source>
</evidence>
<dbReference type="Proteomes" id="UP001295684">
    <property type="component" value="Unassembled WGS sequence"/>
</dbReference>
<feature type="region of interest" description="Disordered" evidence="1">
    <location>
        <begin position="1"/>
        <end position="35"/>
    </location>
</feature>
<sequence length="131" mass="15223">MNSKMFKKTFTDLKKAYSKDKRPNGREPLEQEKEENLQSVLSRVKGINKTASDTEGFKNKSLKDVPEWKRAKLISLDRKYAKGRTEKSFKKFKPSPIKNDKSEALKKKFGDRLVLKKDYGKSILKNLLKIV</sequence>
<feature type="compositionally biased region" description="Basic and acidic residues" evidence="1">
    <location>
        <begin position="9"/>
        <end position="35"/>
    </location>
</feature>
<dbReference type="AlphaFoldDB" id="A0AAD2D0X2"/>
<protein>
    <submittedName>
        <fullName evidence="2">Uncharacterized protein</fullName>
    </submittedName>
</protein>
<name>A0AAD2D0X2_EUPCR</name>
<proteinExistence type="predicted"/>
<accession>A0AAD2D0X2</accession>
<evidence type="ECO:0000256" key="1">
    <source>
        <dbReference type="SAM" id="MobiDB-lite"/>
    </source>
</evidence>
<dbReference type="EMBL" id="CAMPGE010017223">
    <property type="protein sequence ID" value="CAI2375728.1"/>
    <property type="molecule type" value="Genomic_DNA"/>
</dbReference>
<comment type="caution">
    <text evidence="2">The sequence shown here is derived from an EMBL/GenBank/DDBJ whole genome shotgun (WGS) entry which is preliminary data.</text>
</comment>
<reference evidence="2" key="1">
    <citation type="submission" date="2023-07" db="EMBL/GenBank/DDBJ databases">
        <authorList>
            <consortium name="AG Swart"/>
            <person name="Singh M."/>
            <person name="Singh A."/>
            <person name="Seah K."/>
            <person name="Emmerich C."/>
        </authorList>
    </citation>
    <scope>NUCLEOTIDE SEQUENCE</scope>
    <source>
        <strain evidence="2">DP1</strain>
    </source>
</reference>
<evidence type="ECO:0000313" key="3">
    <source>
        <dbReference type="Proteomes" id="UP001295684"/>
    </source>
</evidence>